<reference evidence="2 3" key="1">
    <citation type="submission" date="2019-12" db="EMBL/GenBank/DDBJ databases">
        <authorList>
            <person name="Zhao J."/>
        </authorList>
    </citation>
    <scope>NUCLEOTIDE SEQUENCE [LARGE SCALE GENOMIC DNA]</scope>
    <source>
        <strain evidence="2 3">S-15</strain>
    </source>
</reference>
<dbReference type="EMBL" id="WWNE01000011">
    <property type="protein sequence ID" value="NBG66815.1"/>
    <property type="molecule type" value="Genomic_DNA"/>
</dbReference>
<accession>A0A6N9NQX8</accession>
<evidence type="ECO:0000313" key="2">
    <source>
        <dbReference type="EMBL" id="NBG66815.1"/>
    </source>
</evidence>
<dbReference type="InterPro" id="IPR057695">
    <property type="entry name" value="DUF7935"/>
</dbReference>
<sequence>MTESILQALLFILPIIIVFIGIYFMMKKLIDSFQKKWLLDFRKESQKTVTPIKFQAYERIVLFLERISLENLVMRIYVGGMSRSKLHQELLKAIRTEYEHNLSQQVYVSTSAWRMVRTVKEENLKIVNTAASSLPEDASGMELSQLILKLMAGMKQSPSRTAIDYLKQEIDQHL</sequence>
<gene>
    <name evidence="2" type="ORF">GQN54_11875</name>
</gene>
<proteinExistence type="predicted"/>
<name>A0A6N9NQX8_9FLAO</name>
<comment type="caution">
    <text evidence="2">The sequence shown here is derived from an EMBL/GenBank/DDBJ whole genome shotgun (WGS) entry which is preliminary data.</text>
</comment>
<keyword evidence="1" id="KW-0812">Transmembrane</keyword>
<dbReference type="RefSeq" id="WP_160633772.1">
    <property type="nucleotide sequence ID" value="NZ_WWNE01000011.1"/>
</dbReference>
<dbReference type="Pfam" id="PF25589">
    <property type="entry name" value="DUF7935"/>
    <property type="match status" value="1"/>
</dbReference>
<dbReference type="Proteomes" id="UP000470771">
    <property type="component" value="Unassembled WGS sequence"/>
</dbReference>
<feature type="transmembrane region" description="Helical" evidence="1">
    <location>
        <begin position="6"/>
        <end position="26"/>
    </location>
</feature>
<evidence type="ECO:0000313" key="3">
    <source>
        <dbReference type="Proteomes" id="UP000470771"/>
    </source>
</evidence>
<organism evidence="2 3">
    <name type="scientific">Acidiluteibacter ferrifornacis</name>
    <dbReference type="NCBI Taxonomy" id="2692424"/>
    <lineage>
        <taxon>Bacteria</taxon>
        <taxon>Pseudomonadati</taxon>
        <taxon>Bacteroidota</taxon>
        <taxon>Flavobacteriia</taxon>
        <taxon>Flavobacteriales</taxon>
        <taxon>Cryomorphaceae</taxon>
        <taxon>Acidiluteibacter</taxon>
    </lineage>
</organism>
<keyword evidence="1" id="KW-1133">Transmembrane helix</keyword>
<evidence type="ECO:0000256" key="1">
    <source>
        <dbReference type="SAM" id="Phobius"/>
    </source>
</evidence>
<keyword evidence="3" id="KW-1185">Reference proteome</keyword>
<protein>
    <submittedName>
        <fullName evidence="2">Uncharacterized protein</fullName>
    </submittedName>
</protein>
<dbReference type="AlphaFoldDB" id="A0A6N9NQX8"/>
<keyword evidence="1" id="KW-0472">Membrane</keyword>